<accession>A0A6P2BNN1</accession>
<dbReference type="EMBL" id="RPFW01000008">
    <property type="protein sequence ID" value="TVZ00604.1"/>
    <property type="molecule type" value="Genomic_DNA"/>
</dbReference>
<dbReference type="InterPro" id="IPR015943">
    <property type="entry name" value="WD40/YVTN_repeat-like_dom_sf"/>
</dbReference>
<evidence type="ECO:0000256" key="1">
    <source>
        <dbReference type="SAM" id="Phobius"/>
    </source>
</evidence>
<keyword evidence="3" id="KW-1185">Reference proteome</keyword>
<evidence type="ECO:0000313" key="3">
    <source>
        <dbReference type="Proteomes" id="UP000460272"/>
    </source>
</evidence>
<keyword evidence="1" id="KW-0812">Transmembrane</keyword>
<keyword evidence="1" id="KW-1133">Transmembrane helix</keyword>
<organism evidence="2 3">
    <name type="scientific">Trebonia kvetii</name>
    <dbReference type="NCBI Taxonomy" id="2480626"/>
    <lineage>
        <taxon>Bacteria</taxon>
        <taxon>Bacillati</taxon>
        <taxon>Actinomycetota</taxon>
        <taxon>Actinomycetes</taxon>
        <taxon>Streptosporangiales</taxon>
        <taxon>Treboniaceae</taxon>
        <taxon>Trebonia</taxon>
    </lineage>
</organism>
<protein>
    <recommendedName>
        <fullName evidence="4">WD40 repeat domain-containing protein</fullName>
    </recommendedName>
</protein>
<dbReference type="RefSeq" id="WP_145860170.1">
    <property type="nucleotide sequence ID" value="NZ_RPFW01000008.1"/>
</dbReference>
<dbReference type="AlphaFoldDB" id="A0A6P2BNN1"/>
<evidence type="ECO:0008006" key="4">
    <source>
        <dbReference type="Google" id="ProtNLM"/>
    </source>
</evidence>
<sequence length="469" mass="48337">MTGTQERAVTAMRAIGDTVTGAPPLRLPPRTAASTRFTRLGRPASRAWRLWLVPAAAAVAVVAIALSLAVVRSAPKESAAPPSTAAPSAQAGTSGSASVPPYYVTLPAFGWYAYAPPAPQTSSASQTVLVVGETATGKRLATVTPPHGMTFNVVSGAADDRAFVVGATSYSPGEKTVSGIWFETWYLLRISPGTAHVAQLTQLRIPVVPNVTGIAISPEGTMLAVAYQQFSGPSWSSASGRPQLGLWSVATGRELDHWSSAQGRITATPPAAGSRPDPFDTAGLATALRWTPDGGGLAYAWNGSQIRLLDFTAQGPRQPDLVKASRLRAGIGDYYTPAGASFTCVAADGWSLSTGARTFTCAGSYVPMRAATGPGCGKNAPAHPALFQQIQLGDGAQELTTLAQSPGCVPAGPRAKSAALGWSSADGSRVIAMLGDPAARDDKFGVFTKKTFNALPAVMSSGSLVTVAW</sequence>
<dbReference type="Proteomes" id="UP000460272">
    <property type="component" value="Unassembled WGS sequence"/>
</dbReference>
<proteinExistence type="predicted"/>
<evidence type="ECO:0000313" key="2">
    <source>
        <dbReference type="EMBL" id="TVZ00604.1"/>
    </source>
</evidence>
<dbReference type="Gene3D" id="2.130.10.10">
    <property type="entry name" value="YVTN repeat-like/Quinoprotein amine dehydrogenase"/>
    <property type="match status" value="1"/>
</dbReference>
<keyword evidence="1" id="KW-0472">Membrane</keyword>
<gene>
    <name evidence="2" type="ORF">EAS64_35055</name>
</gene>
<feature type="transmembrane region" description="Helical" evidence="1">
    <location>
        <begin position="50"/>
        <end position="71"/>
    </location>
</feature>
<name>A0A6P2BNN1_9ACTN</name>
<dbReference type="SUPFAM" id="SSF82171">
    <property type="entry name" value="DPP6 N-terminal domain-like"/>
    <property type="match status" value="1"/>
</dbReference>
<comment type="caution">
    <text evidence="2">The sequence shown here is derived from an EMBL/GenBank/DDBJ whole genome shotgun (WGS) entry which is preliminary data.</text>
</comment>
<reference evidence="2 3" key="1">
    <citation type="submission" date="2018-11" db="EMBL/GenBank/DDBJ databases">
        <title>Trebonia kvetii gen.nov., sp.nov., a novel acidophilic actinobacterium, and proposal of the new actinobacterial family Treboniaceae fam. nov.</title>
        <authorList>
            <person name="Rapoport D."/>
            <person name="Sagova-Mareckova M."/>
            <person name="Sedlacek I."/>
            <person name="Provaznik J."/>
            <person name="Kralova S."/>
            <person name="Pavlinic D."/>
            <person name="Benes V."/>
            <person name="Kopecky J."/>
        </authorList>
    </citation>
    <scope>NUCLEOTIDE SEQUENCE [LARGE SCALE GENOMIC DNA]</scope>
    <source>
        <strain evidence="2 3">15Tr583</strain>
    </source>
</reference>
<dbReference type="OrthoDB" id="3459736at2"/>